<feature type="domain" description="Peptidase M16 N-terminal" evidence="2">
    <location>
        <begin position="51"/>
        <end position="168"/>
    </location>
</feature>
<evidence type="ECO:0000256" key="1">
    <source>
        <dbReference type="SAM" id="SignalP"/>
    </source>
</evidence>
<evidence type="ECO:0008006" key="6">
    <source>
        <dbReference type="Google" id="ProtNLM"/>
    </source>
</evidence>
<dbReference type="InterPro" id="IPR011249">
    <property type="entry name" value="Metalloenz_LuxS/M16"/>
</dbReference>
<evidence type="ECO:0000313" key="5">
    <source>
        <dbReference type="Proteomes" id="UP000658258"/>
    </source>
</evidence>
<dbReference type="InterPro" id="IPR011765">
    <property type="entry name" value="Pept_M16_N"/>
</dbReference>
<dbReference type="EMBL" id="BNAG01000007">
    <property type="protein sequence ID" value="GHE76191.1"/>
    <property type="molecule type" value="Genomic_DNA"/>
</dbReference>
<organism evidence="4 5">
    <name type="scientific">Roseivirga thermotolerans</name>
    <dbReference type="NCBI Taxonomy" id="1758176"/>
    <lineage>
        <taxon>Bacteria</taxon>
        <taxon>Pseudomonadati</taxon>
        <taxon>Bacteroidota</taxon>
        <taxon>Cytophagia</taxon>
        <taxon>Cytophagales</taxon>
        <taxon>Roseivirgaceae</taxon>
        <taxon>Roseivirga</taxon>
    </lineage>
</organism>
<dbReference type="InterPro" id="IPR007863">
    <property type="entry name" value="Peptidase_M16_C"/>
</dbReference>
<feature type="chain" id="PRO_5045276498" description="Peptidase M16" evidence="1">
    <location>
        <begin position="19"/>
        <end position="686"/>
    </location>
</feature>
<dbReference type="SUPFAM" id="SSF63411">
    <property type="entry name" value="LuxS/MPP-like metallohydrolase"/>
    <property type="match status" value="2"/>
</dbReference>
<keyword evidence="1" id="KW-0732">Signal</keyword>
<comment type="caution">
    <text evidence="4">The sequence shown here is derived from an EMBL/GenBank/DDBJ whole genome shotgun (WGS) entry which is preliminary data.</text>
</comment>
<dbReference type="Pfam" id="PF05193">
    <property type="entry name" value="Peptidase_M16_C"/>
    <property type="match status" value="1"/>
</dbReference>
<reference evidence="5" key="1">
    <citation type="journal article" date="2019" name="Int. J. Syst. Evol. Microbiol.">
        <title>The Global Catalogue of Microorganisms (GCM) 10K type strain sequencing project: providing services to taxonomists for standard genome sequencing and annotation.</title>
        <authorList>
            <consortium name="The Broad Institute Genomics Platform"/>
            <consortium name="The Broad Institute Genome Sequencing Center for Infectious Disease"/>
            <person name="Wu L."/>
            <person name="Ma J."/>
        </authorList>
    </citation>
    <scope>NUCLEOTIDE SEQUENCE [LARGE SCALE GENOMIC DNA]</scope>
    <source>
        <strain evidence="5">CGMCC 1.15111</strain>
    </source>
</reference>
<name>A0ABQ3IE28_9BACT</name>
<dbReference type="InterPro" id="IPR050361">
    <property type="entry name" value="MPP/UQCRC_Complex"/>
</dbReference>
<feature type="signal peptide" evidence="1">
    <location>
        <begin position="1"/>
        <end position="18"/>
    </location>
</feature>
<dbReference type="RefSeq" id="WP_189631744.1">
    <property type="nucleotide sequence ID" value="NZ_BNAG01000007.1"/>
</dbReference>
<protein>
    <recommendedName>
        <fullName evidence="6">Peptidase M16</fullName>
    </recommendedName>
</protein>
<feature type="domain" description="Peptidase M16 C-terminal" evidence="3">
    <location>
        <begin position="196"/>
        <end position="375"/>
    </location>
</feature>
<evidence type="ECO:0000259" key="3">
    <source>
        <dbReference type="Pfam" id="PF05193"/>
    </source>
</evidence>
<keyword evidence="5" id="KW-1185">Reference proteome</keyword>
<dbReference type="Pfam" id="PF00675">
    <property type="entry name" value="Peptidase_M16"/>
    <property type="match status" value="1"/>
</dbReference>
<dbReference type="PANTHER" id="PTHR11851:SF224">
    <property type="entry name" value="PROCESSING PROTEASE"/>
    <property type="match status" value="1"/>
</dbReference>
<dbReference type="PANTHER" id="PTHR11851">
    <property type="entry name" value="METALLOPROTEASE"/>
    <property type="match status" value="1"/>
</dbReference>
<dbReference type="Gene3D" id="3.30.830.10">
    <property type="entry name" value="Metalloenzyme, LuxS/M16 peptidase-like"/>
    <property type="match status" value="2"/>
</dbReference>
<sequence length="686" mass="75576">MKRLFTLALMCLSLAVTAQIDRTKLPEPAPAREIEIGDYEKFKLKNGLTVIVVENDKLPTLSWTLTFDAGVITEGDKAGYTGIFGQVMEAGTKSKSKEELNEEIDFMGASFNVGATSISAFSLSKYKEDILKIFTDVLYNPAFPEDEFERAIEQTLTSLKQAQDSPDAIASSIEGVVNYGKDHPFGELTTEETVNNIELQDLKNHYARYFKPNIAYLIVVGDIKKSEAQKLVKKYFENWKQGKVEKEAFEQPKPVTQTSIAFVDRPSSVQSVINISYPIDNKPGSEDAVKLSLLNQILGGGGLSTRLNMNLREDKGYTYGAYSSIGSSRYSATFNASASVRNEVTDSALNQFIYELNKIASELVTDEELELAKNSAKGSFARSLESRGTVANFALSAELNNLPDDYYATYLKRVDAVTKEDILEVAKRYIRPDKANIIVVGKAEEVAEKLKPFGPITYYDAFGNIVDDPTKVVIDANVSVESVLANYVKAIGGKAALDKVETLEYKANATLSMGGQSMDITRTVYQKAPDKFVDVTAAPMMGEQKQIYNSGEGKIVVGGQTMPVTGPQLGALKYSAILFAERFYDKIGFEAEYKGIKKVEGKDAHRIDVSVDGFTVIEYYDTTSGLKIQTDMGAQGGTVSYTDYTSYEGIMLPKKIIVKSPQLPVALEFVTQEVKINKGIDDSRFN</sequence>
<proteinExistence type="predicted"/>
<evidence type="ECO:0000313" key="4">
    <source>
        <dbReference type="EMBL" id="GHE76191.1"/>
    </source>
</evidence>
<gene>
    <name evidence="4" type="ORF">GCM10011340_36350</name>
</gene>
<dbReference type="Proteomes" id="UP000658258">
    <property type="component" value="Unassembled WGS sequence"/>
</dbReference>
<evidence type="ECO:0000259" key="2">
    <source>
        <dbReference type="Pfam" id="PF00675"/>
    </source>
</evidence>
<accession>A0ABQ3IE28</accession>